<feature type="compositionally biased region" description="Basic residues" evidence="1">
    <location>
        <begin position="16"/>
        <end position="31"/>
    </location>
</feature>
<feature type="compositionally biased region" description="Basic residues" evidence="1">
    <location>
        <begin position="194"/>
        <end position="207"/>
    </location>
</feature>
<organism evidence="2">
    <name type="scientific">Micrococcus sp. 28</name>
    <dbReference type="NCBI Taxonomy" id="161213"/>
    <lineage>
        <taxon>Bacteria</taxon>
        <taxon>Bacillati</taxon>
        <taxon>Actinomycetota</taxon>
        <taxon>Actinomycetes</taxon>
        <taxon>Micrococcales</taxon>
        <taxon>Micrococcaceae</taxon>
        <taxon>Micrococcus</taxon>
    </lineage>
</organism>
<geneLocation type="plasmid" evidence="2">
    <name>pSD10</name>
</geneLocation>
<evidence type="ECO:0000256" key="1">
    <source>
        <dbReference type="SAM" id="MobiDB-lite"/>
    </source>
</evidence>
<keyword evidence="2" id="KW-0614">Plasmid</keyword>
<feature type="compositionally biased region" description="Basic residues" evidence="1">
    <location>
        <begin position="217"/>
        <end position="241"/>
    </location>
</feature>
<evidence type="ECO:0000313" key="2">
    <source>
        <dbReference type="EMBL" id="AAK62482.1"/>
    </source>
</evidence>
<feature type="compositionally biased region" description="Basic residues" evidence="1">
    <location>
        <begin position="81"/>
        <end position="91"/>
    </location>
</feature>
<feature type="region of interest" description="Disordered" evidence="1">
    <location>
        <begin position="1"/>
        <end position="299"/>
    </location>
</feature>
<proteinExistence type="predicted"/>
<accession>Q8VPR1</accession>
<feature type="compositionally biased region" description="Basic and acidic residues" evidence="1">
    <location>
        <begin position="68"/>
        <end position="80"/>
    </location>
</feature>
<sequence>MTHGRASDPTRSWSSRARRRRAHERVRRRHGVAPVRGSRARLQRAGGRSGGDRGATEPVGAAAMGGDIHPRSRVVRDPRGRTAHARPRPRPASREEAGRPSPRVRRPPSVETRMPPPPSTKTGRGRGRPGGGMGRRTHTTARNGMPWPHQPTEEGATPHERPNHRGAGGAQARSGRGPRGRRTREAGPGDLPGTRRRRAPSNHRVRRRDGARERVAHRQAAPRRGRRRRAGQRRAGARRRPGPPSTRGRQCSRGRRGRARRGRGGRAGLRPDARGRRRARHRPQPTARLPAARPGPGQVPGSGVAVFEVVGGLYLSGLQGRHHLRAHHGLLLRGQGLTAPGEQFQAEIPAAFGPLIGLLGQHSPDQTHHGIPVREDPHRVRAAPDLPVQPLGRVVRPDLGPHVPRERGEREDVLSCCIEVPSHRGQPVLHVVQQALELGLHGRPVGLVVHAVQHGLHRRPHALRGHGHQIRRVMGAAALPHGPGQVRRHGFHEAAMGVRGHQCHPGQPPGHQVREELVPRRTRLRGGHPQPEDFAAPVGVDPGGDHGHRVDHPPALSDFHGQGVGGEEHERAGLAQRPVTESLDVLVQLLCHPADLGLRERVDAQLPYELVHAPGRDPGQVAVRDHGDQCGLGPFAALEQPFGEVRAGPEFGDGHIDRAGAGVQGSVAVAVALRCPVFGGLAVLGPADRVSVGGEQCVDHGLQQVAQQVWGGLPESFAQQAFRVDNVWSGHRGDVLSRVLWKVRSKAPTVTASVSKMVVATGEGYTTIRDSTQGRALVAQRNATNAQ</sequence>
<reference evidence="2" key="1">
    <citation type="submission" date="2001-05" db="EMBL/GenBank/DDBJ databases">
        <title>A 50 kb plasmid rich in mobile gene sequences isolated from a marine Micrococcus.</title>
        <authorList>
            <person name="Zhong Z."/>
            <person name="Caspi R."/>
            <person name="Mincer T."/>
            <person name="Helinski D."/>
            <person name="Knauf V."/>
            <person name="Boardman K."/>
            <person name="Wilkinson J.E."/>
            <person name="Shea T."/>
            <person name="DeLoughery C."/>
            <person name="Toukdarian A."/>
        </authorList>
    </citation>
    <scope>NUCLEOTIDE SEQUENCE</scope>
    <source>
        <strain evidence="2">28</strain>
        <plasmid evidence="2">pSD10</plasmid>
    </source>
</reference>
<dbReference type="AlphaFoldDB" id="Q8VPR1"/>
<protein>
    <submittedName>
        <fullName evidence="2">MC8</fullName>
    </submittedName>
</protein>
<dbReference type="EMBL" id="AY034092">
    <property type="protein sequence ID" value="AAK62482.1"/>
    <property type="molecule type" value="Genomic_DNA"/>
</dbReference>
<name>Q8VPR1_9MICC</name>
<dbReference type="AntiFam" id="ANF00165">
    <property type="entry name" value="Shadow ORF (opposite Transposase_Mut domain)"/>
</dbReference>
<feature type="compositionally biased region" description="Basic residues" evidence="1">
    <location>
        <begin position="250"/>
        <end position="264"/>
    </location>
</feature>